<feature type="compositionally biased region" description="Basic and acidic residues" evidence="12">
    <location>
        <begin position="889"/>
        <end position="901"/>
    </location>
</feature>
<keyword evidence="3" id="KW-0344">Guanine-nucleotide releasing factor</keyword>
<dbReference type="FunFam" id="2.30.29.30:FF:000158">
    <property type="entry name" value="FYVE, RhoGEF and PH domain containing 6"/>
    <property type="match status" value="1"/>
</dbReference>
<dbReference type="FunFam" id="1.20.900.10:FF:000024">
    <property type="entry name" value="FYVE, RhoGEF and PH domain-containing protein 6"/>
    <property type="match status" value="1"/>
</dbReference>
<feature type="region of interest" description="Disordered" evidence="12">
    <location>
        <begin position="589"/>
        <end position="610"/>
    </location>
</feature>
<proteinExistence type="predicted"/>
<dbReference type="CTD" id="55785"/>
<feature type="domain" description="PH" evidence="13">
    <location>
        <begin position="1371"/>
        <end position="1467"/>
    </location>
</feature>
<comment type="function">
    <text evidence="9">May activate CDC42, a member of the Ras-like family of Rho- and Rac proteins, by exchanging bound GDP for free GTP. May play a role in regulating the actin cytoskeleton and cell shape.</text>
</comment>
<dbReference type="InterPro" id="IPR051092">
    <property type="entry name" value="FYVE_RhoGEF_PH"/>
</dbReference>
<dbReference type="Proteomes" id="UP000504602">
    <property type="component" value="Unplaced"/>
</dbReference>
<feature type="region of interest" description="Disordered" evidence="12">
    <location>
        <begin position="706"/>
        <end position="760"/>
    </location>
</feature>
<dbReference type="OrthoDB" id="245697at2759"/>
<feature type="region of interest" description="Disordered" evidence="12">
    <location>
        <begin position="506"/>
        <end position="551"/>
    </location>
</feature>
<evidence type="ECO:0000259" key="13">
    <source>
        <dbReference type="PROSITE" id="PS50003"/>
    </source>
</evidence>
<dbReference type="Gene3D" id="1.20.900.10">
    <property type="entry name" value="Dbl homology (DH) domain"/>
    <property type="match status" value="1"/>
</dbReference>
<dbReference type="Pfam" id="PF01363">
    <property type="entry name" value="FYVE"/>
    <property type="match status" value="1"/>
</dbReference>
<evidence type="ECO:0000259" key="15">
    <source>
        <dbReference type="PROSITE" id="PS50178"/>
    </source>
</evidence>
<keyword evidence="16" id="KW-1185">Reference proteome</keyword>
<evidence type="ECO:0000313" key="17">
    <source>
        <dbReference type="RefSeq" id="XP_030913396.1"/>
    </source>
</evidence>
<evidence type="ECO:0000256" key="8">
    <source>
        <dbReference type="ARBA" id="ARBA00023212"/>
    </source>
</evidence>
<protein>
    <recommendedName>
        <fullName evidence="10">FYVE, RhoGEF and PH domain-containing protein 6</fullName>
    </recommendedName>
</protein>
<keyword evidence="7" id="KW-0862">Zinc</keyword>
<dbReference type="CDD" id="cd13237">
    <property type="entry name" value="PH2_FGD5_FGD6"/>
    <property type="match status" value="1"/>
</dbReference>
<dbReference type="InterPro" id="IPR035899">
    <property type="entry name" value="DBL_dom_sf"/>
</dbReference>
<gene>
    <name evidence="17" type="primary">FGD6</name>
</gene>
<evidence type="ECO:0000256" key="2">
    <source>
        <dbReference type="ARBA" id="ARBA00022490"/>
    </source>
</evidence>
<feature type="compositionally biased region" description="Acidic residues" evidence="12">
    <location>
        <begin position="868"/>
        <end position="885"/>
    </location>
</feature>
<dbReference type="SUPFAM" id="SSF50729">
    <property type="entry name" value="PH domain-like"/>
    <property type="match status" value="2"/>
</dbReference>
<dbReference type="CDD" id="cd15743">
    <property type="entry name" value="FYVE_FGD6"/>
    <property type="match status" value="1"/>
</dbReference>
<feature type="compositionally biased region" description="Basic and acidic residues" evidence="12">
    <location>
        <begin position="374"/>
        <end position="387"/>
    </location>
</feature>
<dbReference type="PROSITE" id="PS50003">
    <property type="entry name" value="PH_DOMAIN"/>
    <property type="match status" value="2"/>
</dbReference>
<keyword evidence="6 11" id="KW-0863">Zinc-finger</keyword>
<dbReference type="InterPro" id="IPR013083">
    <property type="entry name" value="Znf_RING/FYVE/PHD"/>
</dbReference>
<keyword evidence="4" id="KW-0479">Metal-binding</keyword>
<comment type="subcellular location">
    <subcellularLocation>
        <location evidence="1">Cytoplasm</location>
        <location evidence="1">Cytoskeleton</location>
    </subcellularLocation>
</comment>
<feature type="region of interest" description="Disordered" evidence="12">
    <location>
        <begin position="858"/>
        <end position="903"/>
    </location>
</feature>
<evidence type="ECO:0000256" key="4">
    <source>
        <dbReference type="ARBA" id="ARBA00022723"/>
    </source>
</evidence>
<feature type="compositionally biased region" description="Basic and acidic residues" evidence="12">
    <location>
        <begin position="528"/>
        <end position="539"/>
    </location>
</feature>
<dbReference type="CDD" id="cd15793">
    <property type="entry name" value="PH1_FGD6"/>
    <property type="match status" value="1"/>
</dbReference>
<evidence type="ECO:0000256" key="11">
    <source>
        <dbReference type="PROSITE-ProRule" id="PRU00091"/>
    </source>
</evidence>
<evidence type="ECO:0000313" key="16">
    <source>
        <dbReference type="Proteomes" id="UP000504602"/>
    </source>
</evidence>
<feature type="compositionally biased region" description="Polar residues" evidence="12">
    <location>
        <begin position="506"/>
        <end position="527"/>
    </location>
</feature>
<dbReference type="InterPro" id="IPR001849">
    <property type="entry name" value="PH_domain"/>
</dbReference>
<name>A0A8N5EQX3_GEOFO</name>
<dbReference type="InterPro" id="IPR000219">
    <property type="entry name" value="DH_dom"/>
</dbReference>
<dbReference type="FunFam" id="2.30.29.30:FF:000209">
    <property type="entry name" value="FYVE, RhoGEF and PH domain-containing protein 6"/>
    <property type="match status" value="1"/>
</dbReference>
<dbReference type="GO" id="GO:0005737">
    <property type="term" value="C:cytoplasm"/>
    <property type="evidence" value="ECO:0007669"/>
    <property type="project" value="TreeGrafter"/>
</dbReference>
<feature type="domain" description="PH" evidence="13">
    <location>
        <begin position="1127"/>
        <end position="1221"/>
    </location>
</feature>
<dbReference type="InterPro" id="IPR011993">
    <property type="entry name" value="PH-like_dom_sf"/>
</dbReference>
<dbReference type="GO" id="GO:0005085">
    <property type="term" value="F:guanyl-nucleotide exchange factor activity"/>
    <property type="evidence" value="ECO:0007669"/>
    <property type="project" value="UniProtKB-KW"/>
</dbReference>
<dbReference type="SMART" id="SM00325">
    <property type="entry name" value="RhoGEF"/>
    <property type="match status" value="1"/>
</dbReference>
<evidence type="ECO:0000256" key="6">
    <source>
        <dbReference type="ARBA" id="ARBA00022771"/>
    </source>
</evidence>
<keyword evidence="2" id="KW-0963">Cytoplasm</keyword>
<dbReference type="InterPro" id="IPR017455">
    <property type="entry name" value="Znf_FYVE-rel"/>
</dbReference>
<feature type="domain" description="FYVE-type" evidence="15">
    <location>
        <begin position="1260"/>
        <end position="1319"/>
    </location>
</feature>
<keyword evidence="5" id="KW-0677">Repeat</keyword>
<evidence type="ECO:0000256" key="12">
    <source>
        <dbReference type="SAM" id="MobiDB-lite"/>
    </source>
</evidence>
<dbReference type="GO" id="GO:0005856">
    <property type="term" value="C:cytoskeleton"/>
    <property type="evidence" value="ECO:0007669"/>
    <property type="project" value="UniProtKB-SubCell"/>
</dbReference>
<dbReference type="PROSITE" id="PS50178">
    <property type="entry name" value="ZF_FYVE"/>
    <property type="match status" value="1"/>
</dbReference>
<evidence type="ECO:0000256" key="10">
    <source>
        <dbReference type="ARBA" id="ARBA00069931"/>
    </source>
</evidence>
<evidence type="ECO:0000256" key="7">
    <source>
        <dbReference type="ARBA" id="ARBA00022833"/>
    </source>
</evidence>
<dbReference type="GeneID" id="102032439"/>
<organism evidence="16 17">
    <name type="scientific">Geospiza fortis</name>
    <name type="common">Medium ground-finch</name>
    <dbReference type="NCBI Taxonomy" id="48883"/>
    <lineage>
        <taxon>Eukaryota</taxon>
        <taxon>Metazoa</taxon>
        <taxon>Chordata</taxon>
        <taxon>Craniata</taxon>
        <taxon>Vertebrata</taxon>
        <taxon>Euteleostomi</taxon>
        <taxon>Archelosauria</taxon>
        <taxon>Archosauria</taxon>
        <taxon>Dinosauria</taxon>
        <taxon>Saurischia</taxon>
        <taxon>Theropoda</taxon>
        <taxon>Coelurosauria</taxon>
        <taxon>Aves</taxon>
        <taxon>Neognathae</taxon>
        <taxon>Neoaves</taxon>
        <taxon>Telluraves</taxon>
        <taxon>Australaves</taxon>
        <taxon>Passeriformes</taxon>
        <taxon>Thraupidae</taxon>
        <taxon>Geospiza</taxon>
    </lineage>
</organism>
<dbReference type="SUPFAM" id="SSF48065">
    <property type="entry name" value="DBL homology domain (DH-domain)"/>
    <property type="match status" value="1"/>
</dbReference>
<reference evidence="17" key="1">
    <citation type="submission" date="2025-08" db="UniProtKB">
        <authorList>
            <consortium name="RefSeq"/>
        </authorList>
    </citation>
    <scope>IDENTIFICATION</scope>
</reference>
<dbReference type="InterPro" id="IPR037743">
    <property type="entry name" value="FGD6_N_PH"/>
</dbReference>
<dbReference type="Pfam" id="PF00621">
    <property type="entry name" value="RhoGEF"/>
    <property type="match status" value="1"/>
</dbReference>
<sequence length="1468" mass="164578">MAHYCVVFCDKLGIPCLFFYHGTQAPLLPLLHIPIEQAVDLSEKIKKPPVAPKPKFILGHKAAPPPVAPKPDIVLSGGIQAARKTKPAIAPKPKVLKSSSIPEVKPPSSTRKSTKSFEEHREDPSQTLDHLNYKNETSEGSTGNTAYILPVSPCKFECLHKLGNGENTCKTQIILEHFDTLENIKLGERNALSLGDSHNEKLASRSQVVLKASILEEKLKDVLTHGVFPNSSPVRHRYADKFDKGNGSSSKNEVKIEFMELVQSSSSSEIVKGKQQNADGKTIADEFQMSEICPSLIENNHSCSSSLDKETLENENLSSNRMFSVEVEMKADADKASPETSSVLSSKVLPIPKPRKPRTACLVRQDGIDSTGEGTKEPSNSEKDSHGVVDQSLKKPARINVLGQSVCYNNNNAEVFHPEKCEVNQSNAEKMSQVKEPAVKESASQNLLPQFSHGSPDLGRHIESSLNADHNFMDEITDDTSIPDAVDKRTGFVRCNTLSMSLPKQVKLASSQHSPAANNLHVSPQNLENKELKIKDESSPKVIPKKPQRHGLPAAGLLKKAASAELVDKSSYTSSEDKSNSLLEGSHFAHPQAKEQDALSSCDIPKRSSEKPVWKLPHPILPFSGNSESLKTATSFSHLTVVTKPRAKSLSAVDMDRTDKPCKDHHKKNSLKKLLNMKLSVCLKKSDFQKFLSKGSQSVESAIANLSNGNGYGNNSSNVGSVGSERKAKSAKAHSIEISSPALQKKRQRNRSQPEMRNNQRLESLERHGLWGENLSQMPLNSVTSTCEPEYENVRHYEEIPEYENLPFAMGARRNLCPEWQNSSSVEDQSTDFYEFEEPCEATSRRWRLDRSLEEHHDHPNVVMGDLQSDEEDIMNSSDEDDDTNSDSSKGETDLQEDKQGKAAGKKTKVYHIAKEIMSSEKVFVDVLKLLHIDFRDAVAHASRQLGKPVIEDRILNQILYYLPQLYELNRDLLRELEERLSHWLEHQRIADIFVKKGPYLKMYSTYIKEFDKNVALLDEQCRKNAGFASVVKDFEMSPRCASLALKHYLLKPVQRIPQYRLLLTDYLKNLLEESADYRDTQDALAVVIEVANHANDIMKQGDNFQKLMQIQYSLNGHHEIVQPGRVFLKEGTLMKLSRKVMQPRMFFLFNDALLYTTPVQSGMYKLNNMLSLAGMKVKKPTQEAYQNELNIESVERSFILSASSATERDEWLEAISKSIEEYTKKRITFNPSKSLEEADAEKQEEDSPLGSKAPIWIPDTRATMCMICTSEFTLTWRRHHCRACGKIVCQACSSNKHGLDYMKNQPARVCDHCFRELQKQDNQCTPKNGSPVNHKSPSSALSTVLQSIPSGRKQKKIPAALKEVSANTEDSTMSGYLHRSKGSKKPWKHLWFVIKNKVLYTYAASEDVAALESQPLLGFTVSEVKGENSESRVFHLLHKNTLFYIFKADDPHSAQKWIEAFQEGTVL</sequence>
<dbReference type="PANTHER" id="PTHR12673:SF12">
    <property type="entry name" value="FYVE, RHOGEF AND PH DOMAIN-CONTAINING PROTEIN 6"/>
    <property type="match status" value="1"/>
</dbReference>
<dbReference type="CDD" id="cd00160">
    <property type="entry name" value="RhoGEF"/>
    <property type="match status" value="1"/>
</dbReference>
<evidence type="ECO:0000256" key="3">
    <source>
        <dbReference type="ARBA" id="ARBA00022658"/>
    </source>
</evidence>
<dbReference type="SMART" id="SM00064">
    <property type="entry name" value="FYVE"/>
    <property type="match status" value="1"/>
</dbReference>
<feature type="compositionally biased region" description="Basic and acidic residues" evidence="12">
    <location>
        <begin position="115"/>
        <end position="124"/>
    </location>
</feature>
<dbReference type="Gene3D" id="2.30.29.30">
    <property type="entry name" value="Pleckstrin-homology domain (PH domain)/Phosphotyrosine-binding domain (PTB)"/>
    <property type="match status" value="2"/>
</dbReference>
<feature type="region of interest" description="Disordered" evidence="12">
    <location>
        <begin position="85"/>
        <end position="144"/>
    </location>
</feature>
<feature type="region of interest" description="Disordered" evidence="12">
    <location>
        <begin position="332"/>
        <end position="392"/>
    </location>
</feature>
<evidence type="ECO:0000256" key="9">
    <source>
        <dbReference type="ARBA" id="ARBA00056020"/>
    </source>
</evidence>
<evidence type="ECO:0000256" key="5">
    <source>
        <dbReference type="ARBA" id="ARBA00022737"/>
    </source>
</evidence>
<dbReference type="PANTHER" id="PTHR12673">
    <property type="entry name" value="FACIOGENITAL DYSPLASIA PROTEIN"/>
    <property type="match status" value="1"/>
</dbReference>
<dbReference type="GO" id="GO:0008270">
    <property type="term" value="F:zinc ion binding"/>
    <property type="evidence" value="ECO:0007669"/>
    <property type="project" value="UniProtKB-KW"/>
</dbReference>
<feature type="domain" description="DH" evidence="14">
    <location>
        <begin position="909"/>
        <end position="1098"/>
    </location>
</feature>
<dbReference type="Gene3D" id="3.30.40.10">
    <property type="entry name" value="Zinc/RING finger domain, C3HC4 (zinc finger)"/>
    <property type="match status" value="1"/>
</dbReference>
<feature type="compositionally biased region" description="Low complexity" evidence="12">
    <location>
        <begin position="707"/>
        <end position="723"/>
    </location>
</feature>
<keyword evidence="8" id="KW-0206">Cytoskeleton</keyword>
<evidence type="ECO:0000256" key="1">
    <source>
        <dbReference type="ARBA" id="ARBA00004245"/>
    </source>
</evidence>
<dbReference type="PROSITE" id="PS50010">
    <property type="entry name" value="DH_2"/>
    <property type="match status" value="1"/>
</dbReference>
<dbReference type="RefSeq" id="XP_030913396.1">
    <property type="nucleotide sequence ID" value="XM_031057536.1"/>
</dbReference>
<dbReference type="SMART" id="SM00233">
    <property type="entry name" value="PH"/>
    <property type="match status" value="2"/>
</dbReference>
<evidence type="ECO:0000259" key="14">
    <source>
        <dbReference type="PROSITE" id="PS50010"/>
    </source>
</evidence>
<dbReference type="Pfam" id="PF00169">
    <property type="entry name" value="PH"/>
    <property type="match status" value="2"/>
</dbReference>
<dbReference type="InterPro" id="IPR000306">
    <property type="entry name" value="Znf_FYVE"/>
</dbReference>
<accession>A0A8N5EQX3</accession>